<dbReference type="OrthoDB" id="5426988at2759"/>
<dbReference type="eggNOG" id="ENOG502SD2T">
    <property type="taxonomic scope" value="Eukaryota"/>
</dbReference>
<proteinExistence type="predicted"/>
<reference evidence="1 2" key="1">
    <citation type="submission" date="2014-02" db="EMBL/GenBank/DDBJ databases">
        <title>The genome sequence of the entomopathogenic fungus Metarhizium robertsii ARSEF 2575.</title>
        <authorList>
            <person name="Giuliano Garisto Donzelli B."/>
            <person name="Roe B.A."/>
            <person name="Macmil S.L."/>
            <person name="Krasnoff S.B."/>
            <person name="Gibson D.M."/>
        </authorList>
    </citation>
    <scope>NUCLEOTIDE SEQUENCE [LARGE SCALE GENOMIC DNA]</scope>
    <source>
        <strain evidence="1 2">ARSEF 2575</strain>
    </source>
</reference>
<dbReference type="HOGENOM" id="CLU_092496_1_0_1"/>
<dbReference type="Proteomes" id="UP000030151">
    <property type="component" value="Unassembled WGS sequence"/>
</dbReference>
<dbReference type="Gene3D" id="3.40.50.300">
    <property type="entry name" value="P-loop containing nucleotide triphosphate hydrolases"/>
    <property type="match status" value="1"/>
</dbReference>
<dbReference type="EMBL" id="JELW01000019">
    <property type="protein sequence ID" value="EXU99429.1"/>
    <property type="molecule type" value="Genomic_DNA"/>
</dbReference>
<name>A0A014N1P5_9HYPO</name>
<comment type="caution">
    <text evidence="1">The sequence shown here is derived from an EMBL/GenBank/DDBJ whole genome shotgun (WGS) entry which is preliminary data.</text>
</comment>
<evidence type="ECO:0000313" key="1">
    <source>
        <dbReference type="EMBL" id="EXU99429.1"/>
    </source>
</evidence>
<dbReference type="InterPro" id="IPR027417">
    <property type="entry name" value="P-loop_NTPase"/>
</dbReference>
<dbReference type="AlphaFoldDB" id="A0A014N1P5"/>
<dbReference type="SUPFAM" id="SSF52540">
    <property type="entry name" value="P-loop containing nucleoside triphosphate hydrolases"/>
    <property type="match status" value="1"/>
</dbReference>
<gene>
    <name evidence="1" type="ORF">X797_007565</name>
</gene>
<evidence type="ECO:0000313" key="2">
    <source>
        <dbReference type="Proteomes" id="UP000030151"/>
    </source>
</evidence>
<accession>A0A014N1P5</accession>
<sequence length="206" mass="22291">MSTTAQKPLPIIHLNGFPGTGKLTVAKCLQKMLGPHGRLVHNHLLINPADAVLHRTEPGYQDLRRAIRSAVFSSLAQSAATHAFAYLFTDFQSSDPVGSATCAEYLDAARARGCSLVSVVMSCDEAANVERLVTSERRAHGKIVDRELLGKFRSGVDIHRFDGPDHASLELDVTQLSAEEAAHRILQHVFKTCPEVERAVAGGKAS</sequence>
<organism evidence="1 2">
    <name type="scientific">Metarhizium robertsii</name>
    <dbReference type="NCBI Taxonomy" id="568076"/>
    <lineage>
        <taxon>Eukaryota</taxon>
        <taxon>Fungi</taxon>
        <taxon>Dikarya</taxon>
        <taxon>Ascomycota</taxon>
        <taxon>Pezizomycotina</taxon>
        <taxon>Sordariomycetes</taxon>
        <taxon>Hypocreomycetidae</taxon>
        <taxon>Hypocreales</taxon>
        <taxon>Clavicipitaceae</taxon>
        <taxon>Metarhizium</taxon>
    </lineage>
</organism>
<protein>
    <submittedName>
        <fullName evidence="1">AAA ATPase family protein</fullName>
    </submittedName>
</protein>